<gene>
    <name evidence="1" type="ORF">H5P30_12470</name>
</gene>
<organism evidence="1 2">
    <name type="scientific">Puniceicoccus vermicola</name>
    <dbReference type="NCBI Taxonomy" id="388746"/>
    <lineage>
        <taxon>Bacteria</taxon>
        <taxon>Pseudomonadati</taxon>
        <taxon>Verrucomicrobiota</taxon>
        <taxon>Opitutia</taxon>
        <taxon>Puniceicoccales</taxon>
        <taxon>Puniceicoccaceae</taxon>
        <taxon>Puniceicoccus</taxon>
    </lineage>
</organism>
<proteinExistence type="predicted"/>
<evidence type="ECO:0000313" key="1">
    <source>
        <dbReference type="EMBL" id="MBC2602588.1"/>
    </source>
</evidence>
<comment type="caution">
    <text evidence="1">The sequence shown here is derived from an EMBL/GenBank/DDBJ whole genome shotgun (WGS) entry which is preliminary data.</text>
</comment>
<dbReference type="Proteomes" id="UP000525652">
    <property type="component" value="Unassembled WGS sequence"/>
</dbReference>
<dbReference type="EMBL" id="JACHVA010000101">
    <property type="protein sequence ID" value="MBC2602588.1"/>
    <property type="molecule type" value="Genomic_DNA"/>
</dbReference>
<dbReference type="AlphaFoldDB" id="A0A7X1AZ12"/>
<sequence length="60" mass="6829">MDPTLFNYPLTLKIRISETWNSCRAMQDNEFIPVTVVNHEGVQYALVNARPNKGPIILAQ</sequence>
<protein>
    <submittedName>
        <fullName evidence="1">Uncharacterized protein</fullName>
    </submittedName>
</protein>
<keyword evidence="2" id="KW-1185">Reference proteome</keyword>
<reference evidence="1 2" key="1">
    <citation type="submission" date="2020-07" db="EMBL/GenBank/DDBJ databases">
        <authorList>
            <person name="Feng X."/>
        </authorList>
    </citation>
    <scope>NUCLEOTIDE SEQUENCE [LARGE SCALE GENOMIC DNA]</scope>
    <source>
        <strain evidence="1 2">JCM14086</strain>
    </source>
</reference>
<dbReference type="RefSeq" id="WP_185693255.1">
    <property type="nucleotide sequence ID" value="NZ_JACHVA010000101.1"/>
</dbReference>
<name>A0A7X1AZ12_9BACT</name>
<evidence type="ECO:0000313" key="2">
    <source>
        <dbReference type="Proteomes" id="UP000525652"/>
    </source>
</evidence>
<accession>A0A7X1AZ12</accession>